<proteinExistence type="predicted"/>
<dbReference type="EMBL" id="CAJVPT010000850">
    <property type="protein sequence ID" value="CAG8451610.1"/>
    <property type="molecule type" value="Genomic_DNA"/>
</dbReference>
<organism evidence="1 2">
    <name type="scientific">Acaulospora colombiana</name>
    <dbReference type="NCBI Taxonomy" id="27376"/>
    <lineage>
        <taxon>Eukaryota</taxon>
        <taxon>Fungi</taxon>
        <taxon>Fungi incertae sedis</taxon>
        <taxon>Mucoromycota</taxon>
        <taxon>Glomeromycotina</taxon>
        <taxon>Glomeromycetes</taxon>
        <taxon>Diversisporales</taxon>
        <taxon>Acaulosporaceae</taxon>
        <taxon>Acaulospora</taxon>
    </lineage>
</organism>
<comment type="caution">
    <text evidence="1">The sequence shown here is derived from an EMBL/GenBank/DDBJ whole genome shotgun (WGS) entry which is preliminary data.</text>
</comment>
<keyword evidence="2" id="KW-1185">Reference proteome</keyword>
<protein>
    <submittedName>
        <fullName evidence="1">13189_t:CDS:1</fullName>
    </submittedName>
</protein>
<name>A0ACA9K4Z9_9GLOM</name>
<dbReference type="Proteomes" id="UP000789525">
    <property type="component" value="Unassembled WGS sequence"/>
</dbReference>
<accession>A0ACA9K4Z9</accession>
<gene>
    <name evidence="1" type="ORF">ACOLOM_LOCUS776</name>
</gene>
<sequence>MMDPKRTLKQYGIIQDEMLYIRRRSPAPSDVTEAEQFRHTLLGNPHMLEQLRQTQLELANAVNDPVRFATLIQQMMQRRNEGELQRAQQISLLNADPFNIEAQRMIEENIRLENVMANFDVAMEHTPESFGRVTMLYIDVEVNKHPVKAFVDSGAQTTIRTAKILGKIHSVPIRMGNDFLPCWFTIIEGRGVELLFGLDMLKGFQHELPEYARTDKISEVTRDESSSSTSAMSNMQSSQASGTTSNSISNSSPSASQSRHPEEHINNLVSMGISRTEAIKLLDAANGNVEMAASLYFGE</sequence>
<reference evidence="1" key="1">
    <citation type="submission" date="2021-06" db="EMBL/GenBank/DDBJ databases">
        <authorList>
            <person name="Kallberg Y."/>
            <person name="Tangrot J."/>
            <person name="Rosling A."/>
        </authorList>
    </citation>
    <scope>NUCLEOTIDE SEQUENCE</scope>
    <source>
        <strain evidence="1">CL356</strain>
    </source>
</reference>
<evidence type="ECO:0000313" key="2">
    <source>
        <dbReference type="Proteomes" id="UP000789525"/>
    </source>
</evidence>
<evidence type="ECO:0000313" key="1">
    <source>
        <dbReference type="EMBL" id="CAG8451610.1"/>
    </source>
</evidence>